<reference evidence="2" key="1">
    <citation type="submission" date="2016-10" db="EMBL/GenBank/DDBJ databases">
        <authorList>
            <person name="Varghese N."/>
            <person name="Submissions S."/>
        </authorList>
    </citation>
    <scope>NUCLEOTIDE SEQUENCE [LARGE SCALE GENOMIC DNA]</scope>
    <source>
        <strain evidence="2">DSM 17933</strain>
    </source>
</reference>
<organism evidence="1 2">
    <name type="scientific">Pedobacter terrae</name>
    <dbReference type="NCBI Taxonomy" id="405671"/>
    <lineage>
        <taxon>Bacteria</taxon>
        <taxon>Pseudomonadati</taxon>
        <taxon>Bacteroidota</taxon>
        <taxon>Sphingobacteriia</taxon>
        <taxon>Sphingobacteriales</taxon>
        <taxon>Sphingobacteriaceae</taxon>
        <taxon>Pedobacter</taxon>
    </lineage>
</organism>
<name>A0A1G7TB18_9SPHI</name>
<accession>A0A1G7TB18</accession>
<protein>
    <recommendedName>
        <fullName evidence="3">Phage terminase small subunit</fullName>
    </recommendedName>
</protein>
<evidence type="ECO:0000313" key="1">
    <source>
        <dbReference type="EMBL" id="SDG32302.1"/>
    </source>
</evidence>
<dbReference type="STRING" id="405671.SAMN05421827_105135"/>
<dbReference type="RefSeq" id="WP_090498805.1">
    <property type="nucleotide sequence ID" value="NZ_FNCH01000005.1"/>
</dbReference>
<dbReference type="EMBL" id="FNCH01000005">
    <property type="protein sequence ID" value="SDG32302.1"/>
    <property type="molecule type" value="Genomic_DNA"/>
</dbReference>
<dbReference type="AlphaFoldDB" id="A0A1G7TB18"/>
<evidence type="ECO:0000313" key="2">
    <source>
        <dbReference type="Proteomes" id="UP000199643"/>
    </source>
</evidence>
<dbReference type="OrthoDB" id="961372at2"/>
<proteinExistence type="predicted"/>
<evidence type="ECO:0008006" key="3">
    <source>
        <dbReference type="Google" id="ProtNLM"/>
    </source>
</evidence>
<dbReference type="Proteomes" id="UP000199643">
    <property type="component" value="Unassembled WGS sequence"/>
</dbReference>
<keyword evidence="2" id="KW-1185">Reference proteome</keyword>
<sequence length="154" mass="17744">MAKKRLTKEELERLKEHAKVLYLHENITNQKALAERVGTSGNTISKWVTEGKWASLKKNFLLTREERMSDLLDELTEIQEVIKGQKEGARFADHKTALVRRMLVNDIKALEVTASKPEIIAACMDLIRFVRPENAEEAKIITKWADIFIKSLLR</sequence>
<gene>
    <name evidence="1" type="ORF">SAMN05421827_105135</name>
</gene>